<dbReference type="InterPro" id="IPR010982">
    <property type="entry name" value="Lambda_DNA-bd_dom_sf"/>
</dbReference>
<keyword evidence="6" id="KW-1185">Reference proteome</keyword>
<evidence type="ECO:0000256" key="1">
    <source>
        <dbReference type="ARBA" id="ARBA00023015"/>
    </source>
</evidence>
<dbReference type="InterPro" id="IPR001761">
    <property type="entry name" value="Peripla_BP/Lac1_sug-bd_dom"/>
</dbReference>
<dbReference type="SUPFAM" id="SSF53822">
    <property type="entry name" value="Periplasmic binding protein-like I"/>
    <property type="match status" value="1"/>
</dbReference>
<evidence type="ECO:0000259" key="4">
    <source>
        <dbReference type="PROSITE" id="PS50932"/>
    </source>
</evidence>
<keyword evidence="1" id="KW-0805">Transcription regulation</keyword>
<sequence>MSNKPTTIKEIAAILNVSVSTVSRALHNHPSIGITTQQKVQKLAKELNYEPNQSAIFFQKGKTSTIGLILPELSEAFFSSAVSAIEDLAYQKNYTVLIAQSHDDEQREKQLIEMMKNHRVDGLIVSVAKTTSNFDHFEVLERYGIPIVFFDRIPPIKNIHSVACNMETGTIAAVTYLLQIGHRCIGMINGPATLAASEERKKGYFEAITKNRLKFDGSLVVSCDLTEKGTQEALDKLLSNKRRPTAIVTFNDYNALYAIKHARKLNINLDKDLKFVSYANLPLINYMDYVPIASVEQFPALQGQKAAEILFELLKNKTTSSDIFYHKVTIESELIVNQLNRQE</sequence>
<dbReference type="CDD" id="cd01392">
    <property type="entry name" value="HTH_LacI"/>
    <property type="match status" value="1"/>
</dbReference>
<proteinExistence type="predicted"/>
<dbReference type="InterPro" id="IPR028082">
    <property type="entry name" value="Peripla_BP_I"/>
</dbReference>
<evidence type="ECO:0000256" key="2">
    <source>
        <dbReference type="ARBA" id="ARBA00023125"/>
    </source>
</evidence>
<dbReference type="SMART" id="SM00354">
    <property type="entry name" value="HTH_LACI"/>
    <property type="match status" value="1"/>
</dbReference>
<feature type="domain" description="HTH lacI-type" evidence="4">
    <location>
        <begin position="6"/>
        <end position="60"/>
    </location>
</feature>
<dbReference type="CDD" id="cd06267">
    <property type="entry name" value="PBP1_LacI_sugar_binding-like"/>
    <property type="match status" value="1"/>
</dbReference>
<dbReference type="InterPro" id="IPR000843">
    <property type="entry name" value="HTH_LacI"/>
</dbReference>
<evidence type="ECO:0000313" key="6">
    <source>
        <dbReference type="Proteomes" id="UP000310477"/>
    </source>
</evidence>
<comment type="caution">
    <text evidence="5">The sequence shown here is derived from an EMBL/GenBank/DDBJ whole genome shotgun (WGS) entry which is preliminary data.</text>
</comment>
<dbReference type="Pfam" id="PF00532">
    <property type="entry name" value="Peripla_BP_1"/>
    <property type="match status" value="1"/>
</dbReference>
<keyword evidence="3" id="KW-0804">Transcription</keyword>
<dbReference type="PROSITE" id="PS50932">
    <property type="entry name" value="HTH_LACI_2"/>
    <property type="match status" value="1"/>
</dbReference>
<evidence type="ECO:0000256" key="3">
    <source>
        <dbReference type="ARBA" id="ARBA00023163"/>
    </source>
</evidence>
<dbReference type="SUPFAM" id="SSF47413">
    <property type="entry name" value="lambda repressor-like DNA-binding domains"/>
    <property type="match status" value="1"/>
</dbReference>
<evidence type="ECO:0000313" key="5">
    <source>
        <dbReference type="EMBL" id="TKC01295.1"/>
    </source>
</evidence>
<accession>A0A4U1C704</accession>
<dbReference type="Proteomes" id="UP000310477">
    <property type="component" value="Unassembled WGS sequence"/>
</dbReference>
<dbReference type="PANTHER" id="PTHR30146">
    <property type="entry name" value="LACI-RELATED TRANSCRIPTIONAL REPRESSOR"/>
    <property type="match status" value="1"/>
</dbReference>
<keyword evidence="2" id="KW-0238">DNA-binding</keyword>
<dbReference type="RefSeq" id="WP_136876544.1">
    <property type="nucleotide sequence ID" value="NZ_SWBO01000004.1"/>
</dbReference>
<dbReference type="OrthoDB" id="9803256at2"/>
<dbReference type="GO" id="GO:0003700">
    <property type="term" value="F:DNA-binding transcription factor activity"/>
    <property type="evidence" value="ECO:0007669"/>
    <property type="project" value="TreeGrafter"/>
</dbReference>
<gene>
    <name evidence="5" type="ORF">FA045_08635</name>
</gene>
<name>A0A4U1C704_9SPHI</name>
<dbReference type="EMBL" id="SWBO01000004">
    <property type="protein sequence ID" value="TKC01295.1"/>
    <property type="molecule type" value="Genomic_DNA"/>
</dbReference>
<dbReference type="Gene3D" id="1.10.260.40">
    <property type="entry name" value="lambda repressor-like DNA-binding domains"/>
    <property type="match status" value="1"/>
</dbReference>
<dbReference type="AlphaFoldDB" id="A0A4U1C704"/>
<dbReference type="PANTHER" id="PTHR30146:SF109">
    <property type="entry name" value="HTH-TYPE TRANSCRIPTIONAL REGULATOR GALS"/>
    <property type="match status" value="1"/>
</dbReference>
<dbReference type="Gene3D" id="3.40.50.2300">
    <property type="match status" value="2"/>
</dbReference>
<dbReference type="Pfam" id="PF00356">
    <property type="entry name" value="LacI"/>
    <property type="match status" value="1"/>
</dbReference>
<dbReference type="GO" id="GO:0000976">
    <property type="term" value="F:transcription cis-regulatory region binding"/>
    <property type="evidence" value="ECO:0007669"/>
    <property type="project" value="TreeGrafter"/>
</dbReference>
<reference evidence="5 6" key="1">
    <citation type="submission" date="2019-04" db="EMBL/GenBank/DDBJ databases">
        <title>Pedobacter sp. AR-2-6 sp. nov., isolated from Arctic soil.</title>
        <authorList>
            <person name="Dahal R.H."/>
            <person name="Kim D.-U."/>
        </authorList>
    </citation>
    <scope>NUCLEOTIDE SEQUENCE [LARGE SCALE GENOMIC DNA]</scope>
    <source>
        <strain evidence="5 6">AR-2-6</strain>
    </source>
</reference>
<organism evidence="5 6">
    <name type="scientific">Pedobacter cryotolerans</name>
    <dbReference type="NCBI Taxonomy" id="2571270"/>
    <lineage>
        <taxon>Bacteria</taxon>
        <taxon>Pseudomonadati</taxon>
        <taxon>Bacteroidota</taxon>
        <taxon>Sphingobacteriia</taxon>
        <taxon>Sphingobacteriales</taxon>
        <taxon>Sphingobacteriaceae</taxon>
        <taxon>Pedobacter</taxon>
    </lineage>
</organism>
<protein>
    <submittedName>
        <fullName evidence="5">LacI family transcriptional regulator</fullName>
    </submittedName>
</protein>